<evidence type="ECO:0000259" key="12">
    <source>
        <dbReference type="SMART" id="SM00228"/>
    </source>
</evidence>
<evidence type="ECO:0000256" key="11">
    <source>
        <dbReference type="RuleBase" id="RU362031"/>
    </source>
</evidence>
<keyword evidence="7 11" id="KW-0862">Zinc</keyword>
<evidence type="ECO:0000256" key="3">
    <source>
        <dbReference type="ARBA" id="ARBA00007931"/>
    </source>
</evidence>
<dbReference type="Pfam" id="PF02163">
    <property type="entry name" value="Peptidase_M50"/>
    <property type="match status" value="1"/>
</dbReference>
<dbReference type="GO" id="GO:0006508">
    <property type="term" value="P:proteolysis"/>
    <property type="evidence" value="ECO:0007669"/>
    <property type="project" value="UniProtKB-KW"/>
</dbReference>
<reference evidence="13 14" key="1">
    <citation type="journal article" date="2015" name="J. Microbiol.">
        <title>Sphingosinicella ginsenosidimutans sp. nov., with ginsenoside converting activity.</title>
        <authorList>
            <person name="Kim J.K."/>
            <person name="Kang M.S."/>
            <person name="Park S.C."/>
            <person name="Kim K.M."/>
            <person name="Choi K."/>
            <person name="Yoon M.H."/>
            <person name="Im W.T."/>
        </authorList>
    </citation>
    <scope>NUCLEOTIDE SEQUENCE [LARGE SCALE GENOMIC DNA]</scope>
    <source>
        <strain evidence="13 14">BS-11</strain>
    </source>
</reference>
<dbReference type="GO" id="GO:0016020">
    <property type="term" value="C:membrane"/>
    <property type="evidence" value="ECO:0007669"/>
    <property type="project" value="UniProtKB-SubCell"/>
</dbReference>
<dbReference type="PANTHER" id="PTHR42837:SF2">
    <property type="entry name" value="MEMBRANE METALLOPROTEASE ARASP2, CHLOROPLASTIC-RELATED"/>
    <property type="match status" value="1"/>
</dbReference>
<evidence type="ECO:0000256" key="8">
    <source>
        <dbReference type="ARBA" id="ARBA00022989"/>
    </source>
</evidence>
<organism evidence="13 14">
    <name type="scientific">Allosphingosinicella ginsenosidimutans</name>
    <dbReference type="NCBI Taxonomy" id="1176539"/>
    <lineage>
        <taxon>Bacteria</taxon>
        <taxon>Pseudomonadati</taxon>
        <taxon>Pseudomonadota</taxon>
        <taxon>Alphaproteobacteria</taxon>
        <taxon>Sphingomonadales</taxon>
        <taxon>Sphingomonadaceae</taxon>
        <taxon>Allosphingosinicella</taxon>
    </lineage>
</organism>
<protein>
    <recommendedName>
        <fullName evidence="11">Zinc metalloprotease</fullName>
        <ecNumber evidence="11">3.4.24.-</ecNumber>
    </recommendedName>
</protein>
<dbReference type="AlphaFoldDB" id="A0A5C6TVM8"/>
<dbReference type="InterPro" id="IPR036034">
    <property type="entry name" value="PDZ_sf"/>
</dbReference>
<feature type="transmembrane region" description="Helical" evidence="11">
    <location>
        <begin position="340"/>
        <end position="358"/>
    </location>
</feature>
<comment type="cofactor">
    <cofactor evidence="1 11">
        <name>Zn(2+)</name>
        <dbReference type="ChEBI" id="CHEBI:29105"/>
    </cofactor>
</comment>
<sequence>MSSPGFFFTVLAFLLCIGPLVFVHELGHYFVGRWFGVKAETFSIGFGREILGWTDRRGTRWKVGWLPMGGYVRFAGDMNAASTPSDEWLSLPAEERAKTFQAKGVWQRFLIVLAGPATNFLFAFFAFMAIFAINGLPTSPPVIGGVVAGSAADEAGIAPGDHVVAIDGHALETYADLAAYVALRPEQRLIFRIQRGSRIEEVPVTIRADTARDEFGNSARVGRLGVVGTMIFSKVPVTELPGASLRAIAGSLEAMVAVLSQVATGERSVRELGGPLKIAEVSGQQASLGWINFFALMTIVSINLGFINLLPIPLLDGGHLLFYLIEGVRRRPLKPEAQEWAFRAGLTVLLALMVFVTFNDLASFGLFTKLGGLIG</sequence>
<feature type="transmembrane region" description="Helical" evidence="11">
    <location>
        <begin position="109"/>
        <end position="133"/>
    </location>
</feature>
<evidence type="ECO:0000256" key="9">
    <source>
        <dbReference type="ARBA" id="ARBA00023049"/>
    </source>
</evidence>
<evidence type="ECO:0000256" key="2">
    <source>
        <dbReference type="ARBA" id="ARBA00004141"/>
    </source>
</evidence>
<dbReference type="GO" id="GO:0004222">
    <property type="term" value="F:metalloendopeptidase activity"/>
    <property type="evidence" value="ECO:0007669"/>
    <property type="project" value="InterPro"/>
</dbReference>
<evidence type="ECO:0000313" key="14">
    <source>
        <dbReference type="Proteomes" id="UP000321249"/>
    </source>
</evidence>
<evidence type="ECO:0000256" key="7">
    <source>
        <dbReference type="ARBA" id="ARBA00022833"/>
    </source>
</evidence>
<dbReference type="Proteomes" id="UP000321249">
    <property type="component" value="Unassembled WGS sequence"/>
</dbReference>
<dbReference type="NCBIfam" id="TIGR00054">
    <property type="entry name" value="RIP metalloprotease RseP"/>
    <property type="match status" value="1"/>
</dbReference>
<evidence type="ECO:0000256" key="1">
    <source>
        <dbReference type="ARBA" id="ARBA00001947"/>
    </source>
</evidence>
<evidence type="ECO:0000313" key="13">
    <source>
        <dbReference type="EMBL" id="TXC64432.1"/>
    </source>
</evidence>
<dbReference type="PANTHER" id="PTHR42837">
    <property type="entry name" value="REGULATOR OF SIGMA-E PROTEASE RSEP"/>
    <property type="match status" value="1"/>
</dbReference>
<dbReference type="InterPro" id="IPR008915">
    <property type="entry name" value="Peptidase_M50"/>
</dbReference>
<keyword evidence="6 11" id="KW-0378">Hydrolase</keyword>
<proteinExistence type="inferred from homology"/>
<keyword evidence="14" id="KW-1185">Reference proteome</keyword>
<keyword evidence="8 11" id="KW-1133">Transmembrane helix</keyword>
<keyword evidence="9 11" id="KW-0482">Metalloprotease</keyword>
<dbReference type="Gene3D" id="2.30.42.10">
    <property type="match status" value="1"/>
</dbReference>
<dbReference type="GO" id="GO:0046872">
    <property type="term" value="F:metal ion binding"/>
    <property type="evidence" value="ECO:0007669"/>
    <property type="project" value="UniProtKB-KW"/>
</dbReference>
<comment type="caution">
    <text evidence="13">The sequence shown here is derived from an EMBL/GenBank/DDBJ whole genome shotgun (WGS) entry which is preliminary data.</text>
</comment>
<dbReference type="InterPro" id="IPR004387">
    <property type="entry name" value="Pept_M50_Zn"/>
</dbReference>
<dbReference type="CDD" id="cd06163">
    <property type="entry name" value="S2P-M50_PDZ_RseP-like"/>
    <property type="match status" value="1"/>
</dbReference>
<accession>A0A5C6TVM8</accession>
<comment type="similarity">
    <text evidence="3 11">Belongs to the peptidase M50B family.</text>
</comment>
<feature type="transmembrane region" description="Helical" evidence="11">
    <location>
        <begin position="6"/>
        <end position="23"/>
    </location>
</feature>
<dbReference type="CDD" id="cd23081">
    <property type="entry name" value="cpPDZ_EcRseP-like"/>
    <property type="match status" value="1"/>
</dbReference>
<keyword evidence="4 13" id="KW-0645">Protease</keyword>
<dbReference type="InterPro" id="IPR041489">
    <property type="entry name" value="PDZ_6"/>
</dbReference>
<dbReference type="SMART" id="SM00228">
    <property type="entry name" value="PDZ"/>
    <property type="match status" value="1"/>
</dbReference>
<evidence type="ECO:0000256" key="10">
    <source>
        <dbReference type="ARBA" id="ARBA00023136"/>
    </source>
</evidence>
<evidence type="ECO:0000256" key="5">
    <source>
        <dbReference type="ARBA" id="ARBA00022692"/>
    </source>
</evidence>
<keyword evidence="10 11" id="KW-0472">Membrane</keyword>
<keyword evidence="11" id="KW-0479">Metal-binding</keyword>
<dbReference type="InterPro" id="IPR001478">
    <property type="entry name" value="PDZ"/>
</dbReference>
<evidence type="ECO:0000256" key="4">
    <source>
        <dbReference type="ARBA" id="ARBA00022670"/>
    </source>
</evidence>
<name>A0A5C6TVM8_9SPHN</name>
<feature type="domain" description="PDZ" evidence="12">
    <location>
        <begin position="129"/>
        <end position="197"/>
    </location>
</feature>
<keyword evidence="5 11" id="KW-0812">Transmembrane</keyword>
<dbReference type="EC" id="3.4.24.-" evidence="11"/>
<dbReference type="SUPFAM" id="SSF50156">
    <property type="entry name" value="PDZ domain-like"/>
    <property type="match status" value="1"/>
</dbReference>
<dbReference type="OrthoDB" id="9782003at2"/>
<dbReference type="RefSeq" id="WP_147043855.1">
    <property type="nucleotide sequence ID" value="NZ_BAABIR010000001.1"/>
</dbReference>
<dbReference type="Pfam" id="PF17820">
    <property type="entry name" value="PDZ_6"/>
    <property type="match status" value="1"/>
</dbReference>
<evidence type="ECO:0000256" key="6">
    <source>
        <dbReference type="ARBA" id="ARBA00022801"/>
    </source>
</evidence>
<dbReference type="EMBL" id="VOQQ01000001">
    <property type="protein sequence ID" value="TXC64432.1"/>
    <property type="molecule type" value="Genomic_DNA"/>
</dbReference>
<comment type="subcellular location">
    <subcellularLocation>
        <location evidence="2">Membrane</location>
        <topology evidence="2">Multi-pass membrane protein</topology>
    </subcellularLocation>
</comment>
<gene>
    <name evidence="13" type="primary">rseP</name>
    <name evidence="13" type="ORF">FRZ32_12685</name>
</gene>